<comment type="pathway">
    <text evidence="3">Protein modification; protein glycosylation.</text>
</comment>
<evidence type="ECO:0000256" key="12">
    <source>
        <dbReference type="ARBA" id="ARBA00023136"/>
    </source>
</evidence>
<keyword evidence="12 14" id="KW-0472">Membrane</keyword>
<comment type="caution">
    <text evidence="17">The sequence shown here is derived from an EMBL/GenBank/DDBJ whole genome shotgun (WGS) entry which is preliminary data.</text>
</comment>
<evidence type="ECO:0000256" key="3">
    <source>
        <dbReference type="ARBA" id="ARBA00004922"/>
    </source>
</evidence>
<dbReference type="Gene3D" id="3.90.550.10">
    <property type="entry name" value="Spore Coat Polysaccharide Biosynthesis Protein SpsA, Chain A"/>
    <property type="match status" value="1"/>
</dbReference>
<dbReference type="EC" id="2.4.1.117" evidence="5"/>
<dbReference type="RefSeq" id="WP_277192001.1">
    <property type="nucleotide sequence ID" value="NZ_JAROAV010000028.1"/>
</dbReference>
<keyword evidence="8 14" id="KW-0812">Transmembrane</keyword>
<evidence type="ECO:0000256" key="13">
    <source>
        <dbReference type="ARBA" id="ARBA00045097"/>
    </source>
</evidence>
<evidence type="ECO:0000256" key="14">
    <source>
        <dbReference type="SAM" id="Phobius"/>
    </source>
</evidence>
<evidence type="ECO:0000256" key="2">
    <source>
        <dbReference type="ARBA" id="ARBA00004389"/>
    </source>
</evidence>
<evidence type="ECO:0000256" key="7">
    <source>
        <dbReference type="ARBA" id="ARBA00022679"/>
    </source>
</evidence>
<dbReference type="Pfam" id="PF04138">
    <property type="entry name" value="GtrA_DPMS_TM"/>
    <property type="match status" value="1"/>
</dbReference>
<dbReference type="PANTHER" id="PTHR10859:SF91">
    <property type="entry name" value="DOLICHYL-PHOSPHATE BETA-GLUCOSYLTRANSFERASE"/>
    <property type="match status" value="1"/>
</dbReference>
<evidence type="ECO:0000259" key="16">
    <source>
        <dbReference type="Pfam" id="PF04138"/>
    </source>
</evidence>
<comment type="similarity">
    <text evidence="4">Belongs to the glycosyltransferase 2 family.</text>
</comment>
<protein>
    <recommendedName>
        <fullName evidence="5">dolichyl-phosphate beta-glucosyltransferase</fullName>
        <ecNumber evidence="5">2.4.1.117</ecNumber>
    </recommendedName>
</protein>
<proteinExistence type="inferred from homology"/>
<feature type="transmembrane region" description="Helical" evidence="14">
    <location>
        <begin position="387"/>
        <end position="408"/>
    </location>
</feature>
<evidence type="ECO:0000256" key="5">
    <source>
        <dbReference type="ARBA" id="ARBA00012583"/>
    </source>
</evidence>
<feature type="domain" description="GtrA/DPMS transmembrane" evidence="16">
    <location>
        <begin position="295"/>
        <end position="414"/>
    </location>
</feature>
<evidence type="ECO:0000313" key="18">
    <source>
        <dbReference type="Proteomes" id="UP001528912"/>
    </source>
</evidence>
<name>A0ABT6C701_9MICO</name>
<dbReference type="InterPro" id="IPR007267">
    <property type="entry name" value="GtrA_DPMS_TM"/>
</dbReference>
<reference evidence="17 18" key="1">
    <citation type="submission" date="2023-03" db="EMBL/GenBank/DDBJ databases">
        <title>YIM 133296 draft genome.</title>
        <authorList>
            <person name="Xiong L."/>
        </authorList>
    </citation>
    <scope>NUCLEOTIDE SEQUENCE [LARGE SCALE GENOMIC DNA]</scope>
    <source>
        <strain evidence="17 18">YIM 133296</strain>
    </source>
</reference>
<keyword evidence="10" id="KW-0735">Signal-anchor</keyword>
<accession>A0ABT6C701</accession>
<dbReference type="InterPro" id="IPR035518">
    <property type="entry name" value="DPG_synthase"/>
</dbReference>
<keyword evidence="7" id="KW-0808">Transferase</keyword>
<dbReference type="SUPFAM" id="SSF53448">
    <property type="entry name" value="Nucleotide-diphospho-sugar transferases"/>
    <property type="match status" value="1"/>
</dbReference>
<feature type="transmembrane region" description="Helical" evidence="14">
    <location>
        <begin position="360"/>
        <end position="381"/>
    </location>
</feature>
<gene>
    <name evidence="17" type="ORF">P4R38_09880</name>
</gene>
<dbReference type="InterPro" id="IPR029044">
    <property type="entry name" value="Nucleotide-diphossugar_trans"/>
</dbReference>
<comment type="catalytic activity">
    <reaction evidence="13">
        <text>a di-trans,poly-cis-dolichyl phosphate + UDP-alpha-D-glucose = a di-trans,poly-cis-dolichyl beta-D-glucosyl phosphate + UDP</text>
        <dbReference type="Rhea" id="RHEA:15401"/>
        <dbReference type="Rhea" id="RHEA-COMP:19498"/>
        <dbReference type="Rhea" id="RHEA-COMP:19502"/>
        <dbReference type="ChEBI" id="CHEBI:57525"/>
        <dbReference type="ChEBI" id="CHEBI:57683"/>
        <dbReference type="ChEBI" id="CHEBI:58223"/>
        <dbReference type="ChEBI" id="CHEBI:58885"/>
        <dbReference type="EC" id="2.4.1.117"/>
    </reaction>
    <physiologicalReaction direction="left-to-right" evidence="13">
        <dbReference type="Rhea" id="RHEA:15402"/>
    </physiologicalReaction>
</comment>
<evidence type="ECO:0000256" key="11">
    <source>
        <dbReference type="ARBA" id="ARBA00022989"/>
    </source>
</evidence>
<feature type="transmembrane region" description="Helical" evidence="14">
    <location>
        <begin position="293"/>
        <end position="316"/>
    </location>
</feature>
<dbReference type="Proteomes" id="UP001528912">
    <property type="component" value="Unassembled WGS sequence"/>
</dbReference>
<keyword evidence="11 14" id="KW-1133">Transmembrane helix</keyword>
<dbReference type="PANTHER" id="PTHR10859">
    <property type="entry name" value="GLYCOSYL TRANSFERASE"/>
    <property type="match status" value="1"/>
</dbReference>
<evidence type="ECO:0000256" key="9">
    <source>
        <dbReference type="ARBA" id="ARBA00022824"/>
    </source>
</evidence>
<dbReference type="InterPro" id="IPR001173">
    <property type="entry name" value="Glyco_trans_2-like"/>
</dbReference>
<evidence type="ECO:0000256" key="10">
    <source>
        <dbReference type="ARBA" id="ARBA00022968"/>
    </source>
</evidence>
<keyword evidence="6" id="KW-0328">Glycosyltransferase</keyword>
<feature type="domain" description="Glycosyltransferase 2-like" evidence="15">
    <location>
        <begin position="24"/>
        <end position="190"/>
    </location>
</feature>
<evidence type="ECO:0000256" key="8">
    <source>
        <dbReference type="ARBA" id="ARBA00022692"/>
    </source>
</evidence>
<keyword evidence="18" id="KW-1185">Reference proteome</keyword>
<sequence>MTTLQSPTAPVPAGAVRPTAVLDVVVPVYNEEHVLAASITRLHTYLVEHLVYPFRITVADNASTDGTLAVAHRLQDALPEVAVVVLPEKGRGRALRQVWLASDAPVLAYMDVDLSTDLAALGPLIAPLLSGHSDLAIGSRIAHGANVVRGTQREVISRCYNRVLRLGLGARFSDAQCGFKAIRRDVAQELLPLVEDDTWFFDTELLVLAQRCGLRIHEVPVDWYDDPDSRVDVLRTAKDDLRGVLRVRRALRSGALPVDDIAGRLGRGSVVLDGPDGPVVQVARSGSPLGGQLARFAVVGVLSTVLHLGLFALLATGGIERQAANLLALLVATVLNTAANRSWTFGVRGRSRALVQHGQALLIFAITWSTTALALAVLNAVTDGAGTGVATTVVAVANLVATAVRFAAMRRWIFRERPAL</sequence>
<dbReference type="EMBL" id="JAROAV010000028">
    <property type="protein sequence ID" value="MDF8264550.1"/>
    <property type="molecule type" value="Genomic_DNA"/>
</dbReference>
<evidence type="ECO:0000313" key="17">
    <source>
        <dbReference type="EMBL" id="MDF8264550.1"/>
    </source>
</evidence>
<evidence type="ECO:0000256" key="4">
    <source>
        <dbReference type="ARBA" id="ARBA00006739"/>
    </source>
</evidence>
<evidence type="ECO:0000256" key="6">
    <source>
        <dbReference type="ARBA" id="ARBA00022676"/>
    </source>
</evidence>
<comment type="subcellular location">
    <subcellularLocation>
        <location evidence="2">Endoplasmic reticulum membrane</location>
        <topology evidence="2">Single-pass membrane protein</topology>
    </subcellularLocation>
    <subcellularLocation>
        <location evidence="1">Membrane</location>
        <topology evidence="1">Multi-pass membrane protein</topology>
    </subcellularLocation>
</comment>
<evidence type="ECO:0000256" key="1">
    <source>
        <dbReference type="ARBA" id="ARBA00004141"/>
    </source>
</evidence>
<dbReference type="Pfam" id="PF00535">
    <property type="entry name" value="Glycos_transf_2"/>
    <property type="match status" value="1"/>
</dbReference>
<dbReference type="CDD" id="cd04188">
    <property type="entry name" value="DPG_synthase"/>
    <property type="match status" value="1"/>
</dbReference>
<keyword evidence="9" id="KW-0256">Endoplasmic reticulum</keyword>
<evidence type="ECO:0000259" key="15">
    <source>
        <dbReference type="Pfam" id="PF00535"/>
    </source>
</evidence>
<organism evidence="17 18">
    <name type="scientific">Luteipulveratus flavus</name>
    <dbReference type="NCBI Taxonomy" id="3031728"/>
    <lineage>
        <taxon>Bacteria</taxon>
        <taxon>Bacillati</taxon>
        <taxon>Actinomycetota</taxon>
        <taxon>Actinomycetes</taxon>
        <taxon>Micrococcales</taxon>
        <taxon>Dermacoccaceae</taxon>
        <taxon>Luteipulveratus</taxon>
    </lineage>
</organism>